<feature type="compositionally biased region" description="Low complexity" evidence="5">
    <location>
        <begin position="225"/>
        <end position="236"/>
    </location>
</feature>
<keyword evidence="8" id="KW-1185">Reference proteome</keyword>
<evidence type="ECO:0000256" key="3">
    <source>
        <dbReference type="ARBA" id="ARBA00022989"/>
    </source>
</evidence>
<comment type="subcellular location">
    <subcellularLocation>
        <location evidence="1">Membrane</location>
        <topology evidence="1">Multi-pass membrane protein</topology>
    </subcellularLocation>
</comment>
<evidence type="ECO:0000256" key="4">
    <source>
        <dbReference type="ARBA" id="ARBA00023136"/>
    </source>
</evidence>
<dbReference type="FunCoup" id="A0A409XL80">
    <property type="interactions" value="3"/>
</dbReference>
<feature type="compositionally biased region" description="Basic and acidic residues" evidence="5">
    <location>
        <begin position="262"/>
        <end position="286"/>
    </location>
</feature>
<keyword evidence="2 6" id="KW-0812">Transmembrane</keyword>
<dbReference type="InterPro" id="IPR051415">
    <property type="entry name" value="LAAT-1"/>
</dbReference>
<keyword evidence="4 6" id="KW-0472">Membrane</keyword>
<feature type="compositionally biased region" description="Basic and acidic residues" evidence="5">
    <location>
        <begin position="237"/>
        <end position="250"/>
    </location>
</feature>
<sequence>MHNKIAENVLGTIGTICWTAQLVPQIWKSHRTKSTAGLSHWLIAVGNIGRLSRALRALAEVKHPFDGSATNLRILVVPQLGPLRASIILTTFTTVFFGILELVLMLAIRPSHNRGKHAVADFFGIFGSVLVAVALFPQYWEIYKYKEVVGISMLFIWVDIMGGVFNLLSLAFKEKFDIIAAVTYSLVVLLDSVIIVAAIILNPMARKRRQREAQERDTNEENQASLSGQSRPGSRRPSYEGRRRYGDKYGCHPHNYGPPLYTEKDETHNSYTQGRHEAGYRNHPPDYEDLASRSPSIPLPPPVVLHQP</sequence>
<organism evidence="7 8">
    <name type="scientific">Psilocybe cyanescens</name>
    <dbReference type="NCBI Taxonomy" id="93625"/>
    <lineage>
        <taxon>Eukaryota</taxon>
        <taxon>Fungi</taxon>
        <taxon>Dikarya</taxon>
        <taxon>Basidiomycota</taxon>
        <taxon>Agaricomycotina</taxon>
        <taxon>Agaricomycetes</taxon>
        <taxon>Agaricomycetidae</taxon>
        <taxon>Agaricales</taxon>
        <taxon>Agaricineae</taxon>
        <taxon>Strophariaceae</taxon>
        <taxon>Psilocybe</taxon>
    </lineage>
</organism>
<feature type="transmembrane region" description="Helical" evidence="6">
    <location>
        <begin position="178"/>
        <end position="201"/>
    </location>
</feature>
<dbReference type="PANTHER" id="PTHR16201">
    <property type="entry name" value="SEVEN TRANSMEMBRANE PROTEIN 1-RELATED"/>
    <property type="match status" value="1"/>
</dbReference>
<evidence type="ECO:0000313" key="7">
    <source>
        <dbReference type="EMBL" id="PPQ91480.1"/>
    </source>
</evidence>
<dbReference type="OrthoDB" id="407617at2759"/>
<dbReference type="PANTHER" id="PTHR16201:SF37">
    <property type="entry name" value="PQ-LOOP REPEAT-CONTAINING PROTEIN"/>
    <property type="match status" value="1"/>
</dbReference>
<dbReference type="Pfam" id="PF04193">
    <property type="entry name" value="PQ-loop"/>
    <property type="match status" value="2"/>
</dbReference>
<dbReference type="STRING" id="93625.A0A409XL80"/>
<keyword evidence="3 6" id="KW-1133">Transmembrane helix</keyword>
<reference evidence="7 8" key="1">
    <citation type="journal article" date="2018" name="Evol. Lett.">
        <title>Horizontal gene cluster transfer increased hallucinogenic mushroom diversity.</title>
        <authorList>
            <person name="Reynolds H.T."/>
            <person name="Vijayakumar V."/>
            <person name="Gluck-Thaler E."/>
            <person name="Korotkin H.B."/>
            <person name="Matheny P.B."/>
            <person name="Slot J.C."/>
        </authorList>
    </citation>
    <scope>NUCLEOTIDE SEQUENCE [LARGE SCALE GENOMIC DNA]</scope>
    <source>
        <strain evidence="7 8">2631</strain>
    </source>
</reference>
<evidence type="ECO:0000256" key="5">
    <source>
        <dbReference type="SAM" id="MobiDB-lite"/>
    </source>
</evidence>
<dbReference type="SMART" id="SM00679">
    <property type="entry name" value="CTNS"/>
    <property type="match status" value="2"/>
</dbReference>
<proteinExistence type="predicted"/>
<dbReference type="InParanoid" id="A0A409XL80"/>
<dbReference type="Gene3D" id="1.20.1280.290">
    <property type="match status" value="2"/>
</dbReference>
<evidence type="ECO:0000256" key="2">
    <source>
        <dbReference type="ARBA" id="ARBA00022692"/>
    </source>
</evidence>
<evidence type="ECO:0000256" key="1">
    <source>
        <dbReference type="ARBA" id="ARBA00004141"/>
    </source>
</evidence>
<dbReference type="InterPro" id="IPR006603">
    <property type="entry name" value="PQ-loop_rpt"/>
</dbReference>
<feature type="region of interest" description="Disordered" evidence="5">
    <location>
        <begin position="210"/>
        <end position="308"/>
    </location>
</feature>
<dbReference type="AlphaFoldDB" id="A0A409XL80"/>
<dbReference type="EMBL" id="NHYD01001342">
    <property type="protein sequence ID" value="PPQ91480.1"/>
    <property type="molecule type" value="Genomic_DNA"/>
</dbReference>
<feature type="transmembrane region" description="Helical" evidence="6">
    <location>
        <begin position="118"/>
        <end position="136"/>
    </location>
</feature>
<comment type="caution">
    <text evidence="7">The sequence shown here is derived from an EMBL/GenBank/DDBJ whole genome shotgun (WGS) entry which is preliminary data.</text>
</comment>
<dbReference type="GO" id="GO:0016020">
    <property type="term" value="C:membrane"/>
    <property type="evidence" value="ECO:0007669"/>
    <property type="project" value="UniProtKB-SubCell"/>
</dbReference>
<feature type="compositionally biased region" description="Pro residues" evidence="5">
    <location>
        <begin position="297"/>
        <end position="308"/>
    </location>
</feature>
<gene>
    <name evidence="7" type="ORF">CVT25_013737</name>
</gene>
<feature type="transmembrane region" description="Helical" evidence="6">
    <location>
        <begin position="148"/>
        <end position="172"/>
    </location>
</feature>
<protein>
    <submittedName>
        <fullName evidence="7">Uncharacterized protein</fullName>
    </submittedName>
</protein>
<accession>A0A409XL80</accession>
<evidence type="ECO:0000256" key="6">
    <source>
        <dbReference type="SAM" id="Phobius"/>
    </source>
</evidence>
<feature type="transmembrane region" description="Helical" evidence="6">
    <location>
        <begin position="83"/>
        <end position="106"/>
    </location>
</feature>
<name>A0A409XL80_PSICY</name>
<dbReference type="Proteomes" id="UP000283269">
    <property type="component" value="Unassembled WGS sequence"/>
</dbReference>
<evidence type="ECO:0000313" key="8">
    <source>
        <dbReference type="Proteomes" id="UP000283269"/>
    </source>
</evidence>